<reference evidence="3" key="1">
    <citation type="journal article" date="2015" name="Nature">
        <title>Complex archaea that bridge the gap between prokaryotes and eukaryotes.</title>
        <authorList>
            <person name="Spang A."/>
            <person name="Saw J.H."/>
            <person name="Jorgensen S.L."/>
            <person name="Zaremba-Niedzwiedzka K."/>
            <person name="Martijn J."/>
            <person name="Lind A.E."/>
            <person name="van Eijk R."/>
            <person name="Schleper C."/>
            <person name="Guy L."/>
            <person name="Ettema T.J."/>
        </authorList>
    </citation>
    <scope>NUCLEOTIDE SEQUENCE</scope>
</reference>
<comment type="caution">
    <text evidence="3">The sequence shown here is derived from an EMBL/GenBank/DDBJ whole genome shotgun (WGS) entry which is preliminary data.</text>
</comment>
<name>A0A0F9J1L5_9ZZZZ</name>
<evidence type="ECO:0000313" key="3">
    <source>
        <dbReference type="EMBL" id="KKM63463.1"/>
    </source>
</evidence>
<dbReference type="Pfam" id="PF18932">
    <property type="entry name" value="DUF5681"/>
    <property type="match status" value="1"/>
</dbReference>
<sequence length="143" mass="15636">MVTLAIKDNKRTAVKQVKNNNLEKGQPHRWKPGESGNPNGRPPAIKYVSESLRELLQKDAGNGKIGADIVAQVIYDGVTDKVENMLRGINTPLVKELLDRTEGKVPGDQPLAPNVNVVFIIGKGYKDIPQLEEGDELLDAKEG</sequence>
<dbReference type="AlphaFoldDB" id="A0A0F9J1L5"/>
<gene>
    <name evidence="3" type="ORF">LCGC14_1511240</name>
</gene>
<accession>A0A0F9J1L5</accession>
<organism evidence="3">
    <name type="scientific">marine sediment metagenome</name>
    <dbReference type="NCBI Taxonomy" id="412755"/>
    <lineage>
        <taxon>unclassified sequences</taxon>
        <taxon>metagenomes</taxon>
        <taxon>ecological metagenomes</taxon>
    </lineage>
</organism>
<protein>
    <recommendedName>
        <fullName evidence="2">DUF5681 domain-containing protein</fullName>
    </recommendedName>
</protein>
<evidence type="ECO:0000256" key="1">
    <source>
        <dbReference type="SAM" id="MobiDB-lite"/>
    </source>
</evidence>
<proteinExistence type="predicted"/>
<feature type="domain" description="DUF5681" evidence="2">
    <location>
        <begin position="27"/>
        <end position="59"/>
    </location>
</feature>
<dbReference type="EMBL" id="LAZR01011093">
    <property type="protein sequence ID" value="KKM63463.1"/>
    <property type="molecule type" value="Genomic_DNA"/>
</dbReference>
<evidence type="ECO:0000259" key="2">
    <source>
        <dbReference type="Pfam" id="PF18932"/>
    </source>
</evidence>
<dbReference type="InterPro" id="IPR043736">
    <property type="entry name" value="DUF5681"/>
</dbReference>
<feature type="region of interest" description="Disordered" evidence="1">
    <location>
        <begin position="14"/>
        <end position="43"/>
    </location>
</feature>